<organism evidence="1 2">
    <name type="scientific">Massilia orientalis</name>
    <dbReference type="NCBI Taxonomy" id="3050128"/>
    <lineage>
        <taxon>Bacteria</taxon>
        <taxon>Pseudomonadati</taxon>
        <taxon>Pseudomonadota</taxon>
        <taxon>Betaproteobacteria</taxon>
        <taxon>Burkholderiales</taxon>
        <taxon>Oxalobacteraceae</taxon>
        <taxon>Telluria group</taxon>
        <taxon>Massilia</taxon>
    </lineage>
</organism>
<accession>A0ACC7MF44</accession>
<dbReference type="EMBL" id="JASNRB020000013">
    <property type="protein sequence ID" value="MFJ1470145.1"/>
    <property type="molecule type" value="Genomic_DNA"/>
</dbReference>
<name>A0ACC7MF44_9BURK</name>
<proteinExistence type="predicted"/>
<reference evidence="1" key="1">
    <citation type="submission" date="2024-11" db="EMBL/GenBank/DDBJ databases">
        <title>Description of Massilia orientalis sp. nov., isolated from rhizosphere soil of Ageratina adenophora.</title>
        <authorList>
            <person name="Wang Y."/>
        </authorList>
    </citation>
    <scope>NUCLEOTIDE SEQUENCE</scope>
    <source>
        <strain evidence="1">YIM B02787</strain>
    </source>
</reference>
<evidence type="ECO:0000313" key="2">
    <source>
        <dbReference type="Proteomes" id="UP001168096"/>
    </source>
</evidence>
<keyword evidence="2" id="KW-1185">Reference proteome</keyword>
<dbReference type="Proteomes" id="UP001168096">
    <property type="component" value="Unassembled WGS sequence"/>
</dbReference>
<gene>
    <name evidence="1" type="ORF">QPK29_020735</name>
</gene>
<comment type="caution">
    <text evidence="1">The sequence shown here is derived from an EMBL/GenBank/DDBJ whole genome shotgun (WGS) entry which is preliminary data.</text>
</comment>
<evidence type="ECO:0000313" key="1">
    <source>
        <dbReference type="EMBL" id="MFJ1470145.1"/>
    </source>
</evidence>
<protein>
    <submittedName>
        <fullName evidence="1">Uncharacterized protein</fullName>
    </submittedName>
</protein>
<sequence>MNMFGVPAYGAQLAQLLAEVMKLDGHLQAPPKDLRDLIVAARGVIAAGARVNHPVVLDAALTDGHAQRLWIVTDDAGVDVMMCPQKPDATEIENLEAKIGRKVEVEEFFLTPSKLAKLVDRGLMTPLPDQTPNDPRQKVYSADEVRQAQAEAVALDRSVHPRITDAPTPVLVVEIDGGTILKTSGTQAAHVIFIDTDTDGSDDDQVVHVLGEDHHVIQQQAEVSPASATLVDHVLEAVTAAAEAAEAALPLPRYVVGPNWTQFLPDMDEEQTMRFVFDTQTREILAMQLETDSGHVRAPLAATAHVLEGLFDCHEALANPDSYGLKYVDEIPAWAQPAATLTLPAPVYIALQNYDVPPHYSTKAVQDHAIEYLQVDRLAAGREFQHPPSIDDLPNLPAPDFPGMPEHGVDPHFSKAQLFAYRELAAEVERDDYAHALMDAAEEEEEKAEAPRG</sequence>